<organism evidence="1 2">
    <name type="scientific">Portunus trituberculatus</name>
    <name type="common">Swimming crab</name>
    <name type="synonym">Neptunus trituberculatus</name>
    <dbReference type="NCBI Taxonomy" id="210409"/>
    <lineage>
        <taxon>Eukaryota</taxon>
        <taxon>Metazoa</taxon>
        <taxon>Ecdysozoa</taxon>
        <taxon>Arthropoda</taxon>
        <taxon>Crustacea</taxon>
        <taxon>Multicrustacea</taxon>
        <taxon>Malacostraca</taxon>
        <taxon>Eumalacostraca</taxon>
        <taxon>Eucarida</taxon>
        <taxon>Decapoda</taxon>
        <taxon>Pleocyemata</taxon>
        <taxon>Brachyura</taxon>
        <taxon>Eubrachyura</taxon>
        <taxon>Portunoidea</taxon>
        <taxon>Portunidae</taxon>
        <taxon>Portuninae</taxon>
        <taxon>Portunus</taxon>
    </lineage>
</organism>
<keyword evidence="2" id="KW-1185">Reference proteome</keyword>
<accession>A0A5B7HVJ3</accession>
<protein>
    <submittedName>
        <fullName evidence="1">Uncharacterized protein</fullName>
    </submittedName>
</protein>
<sequence>MAPFFYADKTCQTQAALLSSYLRVSGCKGRGNCDCGANPVSACPASSVRELGGAGDTPDRLAHILPSCSFPLGWSILGYLEYTGRHIVEDWISLLGGT</sequence>
<evidence type="ECO:0000313" key="2">
    <source>
        <dbReference type="Proteomes" id="UP000324222"/>
    </source>
</evidence>
<evidence type="ECO:0000313" key="1">
    <source>
        <dbReference type="EMBL" id="MPC72454.1"/>
    </source>
</evidence>
<proteinExistence type="predicted"/>
<name>A0A5B7HVJ3_PORTR</name>
<comment type="caution">
    <text evidence="1">The sequence shown here is derived from an EMBL/GenBank/DDBJ whole genome shotgun (WGS) entry which is preliminary data.</text>
</comment>
<dbReference type="EMBL" id="VSRR010034765">
    <property type="protein sequence ID" value="MPC72454.1"/>
    <property type="molecule type" value="Genomic_DNA"/>
</dbReference>
<dbReference type="Proteomes" id="UP000324222">
    <property type="component" value="Unassembled WGS sequence"/>
</dbReference>
<reference evidence="1 2" key="1">
    <citation type="submission" date="2019-05" db="EMBL/GenBank/DDBJ databases">
        <title>Another draft genome of Portunus trituberculatus and its Hox gene families provides insights of decapod evolution.</title>
        <authorList>
            <person name="Jeong J.-H."/>
            <person name="Song I."/>
            <person name="Kim S."/>
            <person name="Choi T."/>
            <person name="Kim D."/>
            <person name="Ryu S."/>
            <person name="Kim W."/>
        </authorList>
    </citation>
    <scope>NUCLEOTIDE SEQUENCE [LARGE SCALE GENOMIC DNA]</scope>
    <source>
        <tissue evidence="1">Muscle</tissue>
    </source>
</reference>
<dbReference type="AlphaFoldDB" id="A0A5B7HVJ3"/>
<gene>
    <name evidence="1" type="ORF">E2C01_066760</name>
</gene>